<dbReference type="RefSeq" id="WP_330146891.1">
    <property type="nucleotide sequence ID" value="NZ_JAZDQU010000002.1"/>
</dbReference>
<dbReference type="InterPro" id="IPR013154">
    <property type="entry name" value="ADH-like_N"/>
</dbReference>
<keyword evidence="8" id="KW-1185">Reference proteome</keyword>
<organism evidence="7 8">
    <name type="scientific">Pedobacter flavus</name>
    <dbReference type="NCBI Taxonomy" id="3113906"/>
    <lineage>
        <taxon>Bacteria</taxon>
        <taxon>Pseudomonadati</taxon>
        <taxon>Bacteroidota</taxon>
        <taxon>Sphingobacteriia</taxon>
        <taxon>Sphingobacteriales</taxon>
        <taxon>Sphingobacteriaceae</taxon>
        <taxon>Pedobacter</taxon>
    </lineage>
</organism>
<dbReference type="Pfam" id="PF08240">
    <property type="entry name" value="ADH_N"/>
    <property type="match status" value="1"/>
</dbReference>
<evidence type="ECO:0000256" key="3">
    <source>
        <dbReference type="ARBA" id="ARBA00022833"/>
    </source>
</evidence>
<dbReference type="PROSITE" id="PS00059">
    <property type="entry name" value="ADH_ZINC"/>
    <property type="match status" value="1"/>
</dbReference>
<protein>
    <submittedName>
        <fullName evidence="7">NAD(P)-dependent alcohol dehydrogenase</fullName>
        <ecNumber evidence="7">1.1.-.-</ecNumber>
    </submittedName>
</protein>
<evidence type="ECO:0000259" key="6">
    <source>
        <dbReference type="SMART" id="SM00829"/>
    </source>
</evidence>
<dbReference type="InterPro" id="IPR011032">
    <property type="entry name" value="GroES-like_sf"/>
</dbReference>
<dbReference type="Proteomes" id="UP001337681">
    <property type="component" value="Unassembled WGS sequence"/>
</dbReference>
<evidence type="ECO:0000256" key="4">
    <source>
        <dbReference type="ARBA" id="ARBA00023002"/>
    </source>
</evidence>
<feature type="domain" description="Enoyl reductase (ER)" evidence="6">
    <location>
        <begin position="16"/>
        <end position="344"/>
    </location>
</feature>
<dbReference type="InterPro" id="IPR020843">
    <property type="entry name" value="ER"/>
</dbReference>
<dbReference type="EMBL" id="JAZDQU010000002">
    <property type="protein sequence ID" value="MEE1886003.1"/>
    <property type="molecule type" value="Genomic_DNA"/>
</dbReference>
<dbReference type="EC" id="1.1.-.-" evidence="7"/>
<keyword evidence="2 5" id="KW-0479">Metal-binding</keyword>
<comment type="similarity">
    <text evidence="5">Belongs to the zinc-containing alcohol dehydrogenase family.</text>
</comment>
<dbReference type="GO" id="GO:0016491">
    <property type="term" value="F:oxidoreductase activity"/>
    <property type="evidence" value="ECO:0007669"/>
    <property type="project" value="UniProtKB-KW"/>
</dbReference>
<dbReference type="InterPro" id="IPR047109">
    <property type="entry name" value="CAD-like"/>
</dbReference>
<comment type="caution">
    <text evidence="7">The sequence shown here is derived from an EMBL/GenBank/DDBJ whole genome shotgun (WGS) entry which is preliminary data.</text>
</comment>
<dbReference type="PANTHER" id="PTHR42683">
    <property type="entry name" value="ALDEHYDE REDUCTASE"/>
    <property type="match status" value="1"/>
</dbReference>
<comment type="cofactor">
    <cofactor evidence="1 5">
        <name>Zn(2+)</name>
        <dbReference type="ChEBI" id="CHEBI:29105"/>
    </cofactor>
</comment>
<keyword evidence="3 5" id="KW-0862">Zinc</keyword>
<dbReference type="SUPFAM" id="SSF50129">
    <property type="entry name" value="GroES-like"/>
    <property type="match status" value="1"/>
</dbReference>
<reference evidence="7 8" key="1">
    <citation type="submission" date="2024-01" db="EMBL/GenBank/DDBJ databases">
        <title>Pedobacter sp. nov., isolated from oil-contaminated soil.</title>
        <authorList>
            <person name="Le N.T.T."/>
        </authorList>
    </citation>
    <scope>NUCLEOTIDE SEQUENCE [LARGE SCALE GENOMIC DNA]</scope>
    <source>
        <strain evidence="7 8">VNH31</strain>
    </source>
</reference>
<dbReference type="Gene3D" id="3.40.50.720">
    <property type="entry name" value="NAD(P)-binding Rossmann-like Domain"/>
    <property type="match status" value="1"/>
</dbReference>
<gene>
    <name evidence="7" type="ORF">VRU49_11300</name>
</gene>
<dbReference type="CDD" id="cd05283">
    <property type="entry name" value="CAD1"/>
    <property type="match status" value="1"/>
</dbReference>
<sequence>MSTFNVKAFGTPAADADLKEIQIQRREVKENDIEIDILYCGVCHSDLHTARNEWGGTIYPNVPGHEIVGKITKVGSNVTKFKVGDLAGVGCLVDSCRTCESCKEGLEQFCEVGSTGTYNSKDKHLNQQTFGGYSEKIVVDQDFVLSIPENLDLAATAPLLCAGITTYSPLRHWKVGPGKKVGIVGIGGLGHMGVKIAKAMGAEVVVITTSSSKFEDAMRLGADKVILSSDPQQMKENAGSLHFILDCVSADHDINSYINLLKRDGNLTLVGAPENPLPVAAFSLIGKRRSFSGSLIGGIKETQEMLDFCAKHNITSDIEMISIQDINKAYERLLKSDVKYRFVIDMSTLKN</sequence>
<dbReference type="SUPFAM" id="SSF51735">
    <property type="entry name" value="NAD(P)-binding Rossmann-fold domains"/>
    <property type="match status" value="1"/>
</dbReference>
<dbReference type="InterPro" id="IPR013149">
    <property type="entry name" value="ADH-like_C"/>
</dbReference>
<evidence type="ECO:0000256" key="2">
    <source>
        <dbReference type="ARBA" id="ARBA00022723"/>
    </source>
</evidence>
<name>A0ABU7H3U8_9SPHI</name>
<proteinExistence type="inferred from homology"/>
<evidence type="ECO:0000313" key="8">
    <source>
        <dbReference type="Proteomes" id="UP001337681"/>
    </source>
</evidence>
<keyword evidence="4 7" id="KW-0560">Oxidoreductase</keyword>
<evidence type="ECO:0000256" key="1">
    <source>
        <dbReference type="ARBA" id="ARBA00001947"/>
    </source>
</evidence>
<dbReference type="Pfam" id="PF00107">
    <property type="entry name" value="ADH_zinc_N"/>
    <property type="match status" value="1"/>
</dbReference>
<dbReference type="Gene3D" id="3.90.180.10">
    <property type="entry name" value="Medium-chain alcohol dehydrogenases, catalytic domain"/>
    <property type="match status" value="1"/>
</dbReference>
<evidence type="ECO:0000313" key="7">
    <source>
        <dbReference type="EMBL" id="MEE1886003.1"/>
    </source>
</evidence>
<dbReference type="InterPro" id="IPR036291">
    <property type="entry name" value="NAD(P)-bd_dom_sf"/>
</dbReference>
<dbReference type="InterPro" id="IPR029752">
    <property type="entry name" value="D-isomer_DH_CS1"/>
</dbReference>
<dbReference type="PROSITE" id="PS00065">
    <property type="entry name" value="D_2_HYDROXYACID_DH_1"/>
    <property type="match status" value="1"/>
</dbReference>
<evidence type="ECO:0000256" key="5">
    <source>
        <dbReference type="RuleBase" id="RU361277"/>
    </source>
</evidence>
<dbReference type="SMART" id="SM00829">
    <property type="entry name" value="PKS_ER"/>
    <property type="match status" value="1"/>
</dbReference>
<dbReference type="InterPro" id="IPR002328">
    <property type="entry name" value="ADH_Zn_CS"/>
</dbReference>
<accession>A0ABU7H3U8</accession>